<evidence type="ECO:0000313" key="2">
    <source>
        <dbReference type="Proteomes" id="UP000543287"/>
    </source>
</evidence>
<comment type="caution">
    <text evidence="1">The sequence shown here is derived from an EMBL/GenBank/DDBJ whole genome shotgun (WGS) entry which is preliminary data.</text>
</comment>
<dbReference type="Pfam" id="PF03999">
    <property type="entry name" value="MAP65_ASE1"/>
    <property type="match status" value="1"/>
</dbReference>
<name>A0A7K9BKA8_DRONO</name>
<protein>
    <submittedName>
        <fullName evidence="1">PRC1 regulator</fullName>
    </submittedName>
</protein>
<accession>A0A7K9BKA8</accession>
<dbReference type="EMBL" id="VWZH01000668">
    <property type="protein sequence ID" value="NXG40182.1"/>
    <property type="molecule type" value="Genomic_DNA"/>
</dbReference>
<dbReference type="InterPro" id="IPR007145">
    <property type="entry name" value="MAP65_Ase1_PRC1"/>
</dbReference>
<dbReference type="PANTHER" id="PTHR19321:SF1">
    <property type="entry name" value="PROTEIN REGULATOR OF CYTOKINESIS 1"/>
    <property type="match status" value="1"/>
</dbReference>
<sequence length="262" mass="30579">ARSEALAAEAVSCLNRALVALRDIWEEIGIPEEQRLERTDVVKKHIKSLLDMMVAEEENLKERLLKSIALCRKELDTLCRELQLDPFEAEEESTILQLEKNLRTRVEVMLKQKRDRKQELKTLQEQDQDLCDILCTTPFCIDSNAVPSLEELDRYRRHLASLTAEKERRREEFVSTKQQIILCMEELDHTPDTSFERDVVCEDEEAFCLSTDNIAALQDLLQQLEARRSLNEAVCAELRSRILALWERLQIPVEERESFTVH</sequence>
<dbReference type="GO" id="GO:0005737">
    <property type="term" value="C:cytoplasm"/>
    <property type="evidence" value="ECO:0007669"/>
    <property type="project" value="TreeGrafter"/>
</dbReference>
<reference evidence="1 2" key="1">
    <citation type="submission" date="2019-09" db="EMBL/GenBank/DDBJ databases">
        <title>Bird 10,000 Genomes (B10K) Project - Family phase.</title>
        <authorList>
            <person name="Zhang G."/>
        </authorList>
    </citation>
    <scope>NUCLEOTIDE SEQUENCE [LARGE SCALE GENOMIC DNA]</scope>
    <source>
        <strain evidence="1">B10K-LSUMZ-23963</strain>
        <tissue evidence="1">Muscle</tissue>
    </source>
</reference>
<gene>
    <name evidence="1" type="primary">Prc1</name>
    <name evidence="1" type="ORF">DRONOV_R06810</name>
</gene>
<dbReference type="GO" id="GO:1990023">
    <property type="term" value="C:mitotic spindle midzone"/>
    <property type="evidence" value="ECO:0007669"/>
    <property type="project" value="TreeGrafter"/>
</dbReference>
<dbReference type="AlphaFoldDB" id="A0A7K9BKA8"/>
<proteinExistence type="predicted"/>
<organism evidence="1 2">
    <name type="scientific">Dromaius novaehollandiae</name>
    <name type="common">Emu</name>
    <dbReference type="NCBI Taxonomy" id="8790"/>
    <lineage>
        <taxon>Eukaryota</taxon>
        <taxon>Metazoa</taxon>
        <taxon>Chordata</taxon>
        <taxon>Craniata</taxon>
        <taxon>Vertebrata</taxon>
        <taxon>Euteleostomi</taxon>
        <taxon>Archelosauria</taxon>
        <taxon>Archosauria</taxon>
        <taxon>Dinosauria</taxon>
        <taxon>Saurischia</taxon>
        <taxon>Theropoda</taxon>
        <taxon>Coelurosauria</taxon>
        <taxon>Aves</taxon>
        <taxon>Palaeognathae</taxon>
        <taxon>Casuariiformes</taxon>
        <taxon>Dromaiidae</taxon>
        <taxon>Dromaius</taxon>
    </lineage>
</organism>
<dbReference type="PANTHER" id="PTHR19321">
    <property type="entry name" value="PROTEIN REGULATOR OF CYTOKINESIS 1 PRC1-RELATED"/>
    <property type="match status" value="1"/>
</dbReference>
<dbReference type="GO" id="GO:0051256">
    <property type="term" value="P:mitotic spindle midzone assembly"/>
    <property type="evidence" value="ECO:0007669"/>
    <property type="project" value="TreeGrafter"/>
</dbReference>
<evidence type="ECO:0000313" key="1">
    <source>
        <dbReference type="EMBL" id="NXG40182.1"/>
    </source>
</evidence>
<feature type="non-terminal residue" evidence="1">
    <location>
        <position position="262"/>
    </location>
</feature>
<dbReference type="GO" id="GO:0008017">
    <property type="term" value="F:microtubule binding"/>
    <property type="evidence" value="ECO:0007669"/>
    <property type="project" value="InterPro"/>
</dbReference>
<feature type="non-terminal residue" evidence="1">
    <location>
        <position position="1"/>
    </location>
</feature>
<dbReference type="Proteomes" id="UP000543287">
    <property type="component" value="Unassembled WGS sequence"/>
</dbReference>